<sequence>MTATRGRGRGRGGEEEEEGGGGGGIDALYTESGFRFLREEVTRRQAPAFHLIALRVLLFAASAAGAAAAGREAGREGVRGRDGNGRGGPEARQERDDGCGEIVRDGVGRIARRGETAENVARRSESRWNRVHRVCFVFLAAAAAGPPPAAPAAAGGAAATAPQDSG</sequence>
<gene>
    <name evidence="3" type="ORF">MARPO_0140s0006</name>
</gene>
<keyword evidence="2" id="KW-0812">Transmembrane</keyword>
<dbReference type="EMBL" id="KZ772946">
    <property type="protein sequence ID" value="PTQ29469.1"/>
    <property type="molecule type" value="Genomic_DNA"/>
</dbReference>
<keyword evidence="2" id="KW-1133">Transmembrane helix</keyword>
<dbReference type="Proteomes" id="UP000244005">
    <property type="component" value="Unassembled WGS sequence"/>
</dbReference>
<accession>A0A2R6W6I7</accession>
<feature type="compositionally biased region" description="Low complexity" evidence="1">
    <location>
        <begin position="151"/>
        <end position="166"/>
    </location>
</feature>
<feature type="region of interest" description="Disordered" evidence="1">
    <location>
        <begin position="69"/>
        <end position="101"/>
    </location>
</feature>
<organism evidence="3 4">
    <name type="scientific">Marchantia polymorpha</name>
    <name type="common">Common liverwort</name>
    <name type="synonym">Marchantia aquatica</name>
    <dbReference type="NCBI Taxonomy" id="3197"/>
    <lineage>
        <taxon>Eukaryota</taxon>
        <taxon>Viridiplantae</taxon>
        <taxon>Streptophyta</taxon>
        <taxon>Embryophyta</taxon>
        <taxon>Marchantiophyta</taxon>
        <taxon>Marchantiopsida</taxon>
        <taxon>Marchantiidae</taxon>
        <taxon>Marchantiales</taxon>
        <taxon>Marchantiaceae</taxon>
        <taxon>Marchantia</taxon>
    </lineage>
</organism>
<protein>
    <submittedName>
        <fullName evidence="3">Uncharacterized protein</fullName>
    </submittedName>
</protein>
<feature type="region of interest" description="Disordered" evidence="1">
    <location>
        <begin position="145"/>
        <end position="166"/>
    </location>
</feature>
<keyword evidence="2" id="KW-0472">Membrane</keyword>
<feature type="compositionally biased region" description="Basic residues" evidence="1">
    <location>
        <begin position="1"/>
        <end position="10"/>
    </location>
</feature>
<feature type="transmembrane region" description="Helical" evidence="2">
    <location>
        <begin position="48"/>
        <end position="69"/>
    </location>
</feature>
<evidence type="ECO:0000256" key="1">
    <source>
        <dbReference type="SAM" id="MobiDB-lite"/>
    </source>
</evidence>
<dbReference type="AlphaFoldDB" id="A0A2R6W6I7"/>
<name>A0A2R6W6I7_MARPO</name>
<reference evidence="4" key="1">
    <citation type="journal article" date="2017" name="Cell">
        <title>Insights into land plant evolution garnered from the Marchantia polymorpha genome.</title>
        <authorList>
            <person name="Bowman J.L."/>
            <person name="Kohchi T."/>
            <person name="Yamato K.T."/>
            <person name="Jenkins J."/>
            <person name="Shu S."/>
            <person name="Ishizaki K."/>
            <person name="Yamaoka S."/>
            <person name="Nishihama R."/>
            <person name="Nakamura Y."/>
            <person name="Berger F."/>
            <person name="Adam C."/>
            <person name="Aki S.S."/>
            <person name="Althoff F."/>
            <person name="Araki T."/>
            <person name="Arteaga-Vazquez M.A."/>
            <person name="Balasubrmanian S."/>
            <person name="Barry K."/>
            <person name="Bauer D."/>
            <person name="Boehm C.R."/>
            <person name="Briginshaw L."/>
            <person name="Caballero-Perez J."/>
            <person name="Catarino B."/>
            <person name="Chen F."/>
            <person name="Chiyoda S."/>
            <person name="Chovatia M."/>
            <person name="Davies K.M."/>
            <person name="Delmans M."/>
            <person name="Demura T."/>
            <person name="Dierschke T."/>
            <person name="Dolan L."/>
            <person name="Dorantes-Acosta A.E."/>
            <person name="Eklund D.M."/>
            <person name="Florent S.N."/>
            <person name="Flores-Sandoval E."/>
            <person name="Fujiyama A."/>
            <person name="Fukuzawa H."/>
            <person name="Galik B."/>
            <person name="Grimanelli D."/>
            <person name="Grimwood J."/>
            <person name="Grossniklaus U."/>
            <person name="Hamada T."/>
            <person name="Haseloff J."/>
            <person name="Hetherington A.J."/>
            <person name="Higo A."/>
            <person name="Hirakawa Y."/>
            <person name="Hundley H.N."/>
            <person name="Ikeda Y."/>
            <person name="Inoue K."/>
            <person name="Inoue S.I."/>
            <person name="Ishida S."/>
            <person name="Jia Q."/>
            <person name="Kakita M."/>
            <person name="Kanazawa T."/>
            <person name="Kawai Y."/>
            <person name="Kawashima T."/>
            <person name="Kennedy M."/>
            <person name="Kinose K."/>
            <person name="Kinoshita T."/>
            <person name="Kohara Y."/>
            <person name="Koide E."/>
            <person name="Komatsu K."/>
            <person name="Kopischke S."/>
            <person name="Kubo M."/>
            <person name="Kyozuka J."/>
            <person name="Lagercrantz U."/>
            <person name="Lin S.S."/>
            <person name="Lindquist E."/>
            <person name="Lipzen A.M."/>
            <person name="Lu C.W."/>
            <person name="De Luna E."/>
            <person name="Martienssen R.A."/>
            <person name="Minamino N."/>
            <person name="Mizutani M."/>
            <person name="Mizutani M."/>
            <person name="Mochizuki N."/>
            <person name="Monte I."/>
            <person name="Mosher R."/>
            <person name="Nagasaki H."/>
            <person name="Nakagami H."/>
            <person name="Naramoto S."/>
            <person name="Nishitani K."/>
            <person name="Ohtani M."/>
            <person name="Okamoto T."/>
            <person name="Okumura M."/>
            <person name="Phillips J."/>
            <person name="Pollak B."/>
            <person name="Reinders A."/>
            <person name="Rovekamp M."/>
            <person name="Sano R."/>
            <person name="Sawa S."/>
            <person name="Schmid M.W."/>
            <person name="Shirakawa M."/>
            <person name="Solano R."/>
            <person name="Spunde A."/>
            <person name="Suetsugu N."/>
            <person name="Sugano S."/>
            <person name="Sugiyama A."/>
            <person name="Sun R."/>
            <person name="Suzuki Y."/>
            <person name="Takenaka M."/>
            <person name="Takezawa D."/>
            <person name="Tomogane H."/>
            <person name="Tsuzuki M."/>
            <person name="Ueda T."/>
            <person name="Umeda M."/>
            <person name="Ward J.M."/>
            <person name="Watanabe Y."/>
            <person name="Yazaki K."/>
            <person name="Yokoyama R."/>
            <person name="Yoshitake Y."/>
            <person name="Yotsui I."/>
            <person name="Zachgo S."/>
            <person name="Schmutz J."/>
        </authorList>
    </citation>
    <scope>NUCLEOTIDE SEQUENCE [LARGE SCALE GENOMIC DNA]</scope>
    <source>
        <strain evidence="4">Tak-1</strain>
    </source>
</reference>
<feature type="region of interest" description="Disordered" evidence="1">
    <location>
        <begin position="1"/>
        <end position="26"/>
    </location>
</feature>
<proteinExistence type="predicted"/>
<evidence type="ECO:0000313" key="3">
    <source>
        <dbReference type="EMBL" id="PTQ29469.1"/>
    </source>
</evidence>
<evidence type="ECO:0000313" key="4">
    <source>
        <dbReference type="Proteomes" id="UP000244005"/>
    </source>
</evidence>
<feature type="compositionally biased region" description="Basic and acidic residues" evidence="1">
    <location>
        <begin position="72"/>
        <end position="101"/>
    </location>
</feature>
<keyword evidence="4" id="KW-1185">Reference proteome</keyword>
<evidence type="ECO:0000256" key="2">
    <source>
        <dbReference type="SAM" id="Phobius"/>
    </source>
</evidence>